<dbReference type="SUPFAM" id="SSF81296">
    <property type="entry name" value="E set domains"/>
    <property type="match status" value="2"/>
</dbReference>
<dbReference type="Gene3D" id="3.20.20.80">
    <property type="entry name" value="Glycosidases"/>
    <property type="match status" value="1"/>
</dbReference>
<dbReference type="Gene3D" id="2.60.40.10">
    <property type="entry name" value="Immunoglobulins"/>
    <property type="match status" value="2"/>
</dbReference>
<reference evidence="13 14" key="1">
    <citation type="submission" date="2016-05" db="EMBL/GenBank/DDBJ databases">
        <title>Genome Sequence of Pseudomonas citronellolis Strain SJTE-3, an Estrogens and Persistent Organic Pollutants degradation strain.</title>
        <authorList>
            <person name="Liang R."/>
        </authorList>
    </citation>
    <scope>NUCLEOTIDE SEQUENCE [LARGE SCALE GENOMIC DNA]</scope>
    <source>
        <strain evidence="13 14">SJTE-3</strain>
    </source>
</reference>
<sequence length="730" mass="82926">MTQASQDDERNHLQGLQRAEHGDPFAFLGPHPEGDGWRVRAWLPGAFACELLGREGEFLAAMQQQDASGLFSAHLDARQAYLLRIHWPEGEQITEDPYAFGPLLGDTDLYLFAEGNHRHLGQCFGAQAMSVDGVAGVRFAVWAPNARRVSVVGDFNAWDGRRHAMRLRYPSGVWELFVPRLQPGEIYKYEILGPGGLLPLKADPVALATERPPATGSRVADPAPRHWRDERWMSERRSRQGAESPLAIYELHAGSWQTLDGRPPSWDELAERLLPYLQDMGFTHVELMPIMEHPFGGSWGYQPLSLFAPTARYGSPAQFAAFVERCHQAGIGVILDWVPAHFPTDAHGLGQFDGTALYEYAHPFEGFHPDWDTYIYNLGRTEVHGFLLASALHWLREYHVDGLRVDAVASMLYRDYSRKEGEWIPNRHGGRENLEAIEFLRHLNEVVAAEVPDALVIAEESTAWPGVSRPVAEGGLGFSHKWNMGWMHDTLAYIREDPLYRGYHHHRLTFGLLYAFTERFILPISHDEVVHGKGSLLGKMPGDRWRQFANLRLYLSLMWTYPGRKLLFMGCEFGQWREWDHDDQLDWYLLRYAEHLGVQTLVRDLNRLYRELPALHQLDDSAEGFHWLIGDDQRNSVYAWLRLDRERSPLLVVHNFTPLPREAYRVGVPLQGVWQVRLNSDGACYAGSDAGSRERCETLPEPSHGQPYSLLLDLPPLGSLVLEPAPALPA</sequence>
<dbReference type="SUPFAM" id="SSF51445">
    <property type="entry name" value="(Trans)glycosidases"/>
    <property type="match status" value="1"/>
</dbReference>
<dbReference type="Pfam" id="PF02922">
    <property type="entry name" value="CBM_48"/>
    <property type="match status" value="1"/>
</dbReference>
<dbReference type="CDD" id="cd02855">
    <property type="entry name" value="E_set_GBE_prok_N"/>
    <property type="match status" value="1"/>
</dbReference>
<keyword evidence="8 10" id="KW-0320">Glycogen biosynthesis</keyword>
<dbReference type="PIRSF" id="PIRSF000463">
    <property type="entry name" value="GlgB"/>
    <property type="match status" value="1"/>
</dbReference>
<dbReference type="EMBL" id="CP015878">
    <property type="protein sequence ID" value="ANI14928.1"/>
    <property type="molecule type" value="Genomic_DNA"/>
</dbReference>
<evidence type="ECO:0000259" key="12">
    <source>
        <dbReference type="SMART" id="SM00642"/>
    </source>
</evidence>
<evidence type="ECO:0000256" key="1">
    <source>
        <dbReference type="ARBA" id="ARBA00000826"/>
    </source>
</evidence>
<proteinExistence type="inferred from homology"/>
<dbReference type="CDD" id="cd11322">
    <property type="entry name" value="AmyAc_Glg_BE"/>
    <property type="match status" value="1"/>
</dbReference>
<dbReference type="InterPro" id="IPR054169">
    <property type="entry name" value="GlgB_N"/>
</dbReference>
<evidence type="ECO:0000313" key="14">
    <source>
        <dbReference type="Proteomes" id="UP000077748"/>
    </source>
</evidence>
<dbReference type="PANTHER" id="PTHR43651:SF3">
    <property type="entry name" value="1,4-ALPHA-GLUCAN-BRANCHING ENZYME"/>
    <property type="match status" value="1"/>
</dbReference>
<protein>
    <recommendedName>
        <fullName evidence="10">1,4-alpha-glucan branching enzyme GlgB</fullName>
        <ecNumber evidence="10">2.4.1.18</ecNumber>
    </recommendedName>
    <alternativeName>
        <fullName evidence="10">1,4-alpha-D-glucan:1,4-alpha-D-glucan 6-glucosyl-transferase</fullName>
    </alternativeName>
    <alternativeName>
        <fullName evidence="10">Alpha-(1-&gt;4)-glucan branching enzyme</fullName>
    </alternativeName>
    <alternativeName>
        <fullName evidence="10">Glycogen branching enzyme</fullName>
        <shortName evidence="10">BE</shortName>
    </alternativeName>
</protein>
<comment type="pathway">
    <text evidence="3 10">Glycan biosynthesis; glycogen biosynthesis.</text>
</comment>
<keyword evidence="9 10" id="KW-0119">Carbohydrate metabolism</keyword>
<dbReference type="InterPro" id="IPR013780">
    <property type="entry name" value="Glyco_hydro_b"/>
</dbReference>
<organism evidence="13 14">
    <name type="scientific">Pseudomonas citronellolis</name>
    <dbReference type="NCBI Taxonomy" id="53408"/>
    <lineage>
        <taxon>Bacteria</taxon>
        <taxon>Pseudomonadati</taxon>
        <taxon>Pseudomonadota</taxon>
        <taxon>Gammaproteobacteria</taxon>
        <taxon>Pseudomonadales</taxon>
        <taxon>Pseudomonadaceae</taxon>
        <taxon>Pseudomonas</taxon>
    </lineage>
</organism>
<evidence type="ECO:0000256" key="10">
    <source>
        <dbReference type="HAMAP-Rule" id="MF_00685"/>
    </source>
</evidence>
<dbReference type="PANTHER" id="PTHR43651">
    <property type="entry name" value="1,4-ALPHA-GLUCAN-BRANCHING ENZYME"/>
    <property type="match status" value="1"/>
</dbReference>
<dbReference type="Pfam" id="PF00128">
    <property type="entry name" value="Alpha-amylase"/>
    <property type="match status" value="1"/>
</dbReference>
<evidence type="ECO:0000313" key="13">
    <source>
        <dbReference type="EMBL" id="ANI14928.1"/>
    </source>
</evidence>
<dbReference type="UniPathway" id="UPA00164"/>
<evidence type="ECO:0000256" key="4">
    <source>
        <dbReference type="ARBA" id="ARBA00009000"/>
    </source>
</evidence>
<dbReference type="HAMAP" id="MF_00685">
    <property type="entry name" value="GlgB"/>
    <property type="match status" value="1"/>
</dbReference>
<dbReference type="SMART" id="SM00642">
    <property type="entry name" value="Aamy"/>
    <property type="match status" value="1"/>
</dbReference>
<comment type="subunit">
    <text evidence="10">Monomer.</text>
</comment>
<dbReference type="InterPro" id="IPR044143">
    <property type="entry name" value="GlgB_N_E_set_prok"/>
</dbReference>
<dbReference type="InterPro" id="IPR006047">
    <property type="entry name" value="GH13_cat_dom"/>
</dbReference>
<feature type="domain" description="Glycosyl hydrolase family 13 catalytic" evidence="12">
    <location>
        <begin position="257"/>
        <end position="616"/>
    </location>
</feature>
<dbReference type="NCBIfam" id="NF003811">
    <property type="entry name" value="PRK05402.1"/>
    <property type="match status" value="1"/>
</dbReference>
<evidence type="ECO:0000256" key="8">
    <source>
        <dbReference type="ARBA" id="ARBA00023056"/>
    </source>
</evidence>
<evidence type="ECO:0000256" key="5">
    <source>
        <dbReference type="ARBA" id="ARBA00022600"/>
    </source>
</evidence>
<keyword evidence="7 10" id="KW-0808">Transferase</keyword>
<dbReference type="GO" id="GO:0004553">
    <property type="term" value="F:hydrolase activity, hydrolyzing O-glycosyl compounds"/>
    <property type="evidence" value="ECO:0007669"/>
    <property type="project" value="InterPro"/>
</dbReference>
<keyword evidence="5 10" id="KW-0321">Glycogen metabolism</keyword>
<dbReference type="InterPro" id="IPR004193">
    <property type="entry name" value="Glyco_hydro_13_N"/>
</dbReference>
<evidence type="ECO:0000256" key="2">
    <source>
        <dbReference type="ARBA" id="ARBA00002953"/>
    </source>
</evidence>
<comment type="function">
    <text evidence="2 10">Catalyzes the formation of the alpha-1,6-glucosidic linkages in glycogen by scission of a 1,4-alpha-linked oligosaccharide from growing alpha-1,4-glucan chains and the subsequent attachment of the oligosaccharide to the alpha-1,6 position.</text>
</comment>
<evidence type="ECO:0000256" key="9">
    <source>
        <dbReference type="ARBA" id="ARBA00023277"/>
    </source>
</evidence>
<keyword evidence="6 10" id="KW-0328">Glycosyltransferase</keyword>
<dbReference type="FunFam" id="2.60.40.1180:FF:000002">
    <property type="entry name" value="1,4-alpha-glucan branching enzyme GlgB"/>
    <property type="match status" value="1"/>
</dbReference>
<dbReference type="GO" id="GO:0043169">
    <property type="term" value="F:cation binding"/>
    <property type="evidence" value="ECO:0007669"/>
    <property type="project" value="InterPro"/>
</dbReference>
<evidence type="ECO:0000256" key="3">
    <source>
        <dbReference type="ARBA" id="ARBA00004964"/>
    </source>
</evidence>
<evidence type="ECO:0000256" key="6">
    <source>
        <dbReference type="ARBA" id="ARBA00022676"/>
    </source>
</evidence>
<accession>A0A1A9KBQ4</accession>
<dbReference type="RefSeq" id="WP_064582912.1">
    <property type="nucleotide sequence ID" value="NZ_CP015878.1"/>
</dbReference>
<dbReference type="FunFam" id="3.20.20.80:FF:000003">
    <property type="entry name" value="1,4-alpha-glucan branching enzyme GlgB"/>
    <property type="match status" value="1"/>
</dbReference>
<dbReference type="InterPro" id="IPR014756">
    <property type="entry name" value="Ig_E-set"/>
</dbReference>
<dbReference type="InterPro" id="IPR013783">
    <property type="entry name" value="Ig-like_fold"/>
</dbReference>
<dbReference type="AlphaFoldDB" id="A0A1A9KBQ4"/>
<dbReference type="SUPFAM" id="SSF51011">
    <property type="entry name" value="Glycosyl hydrolase domain"/>
    <property type="match status" value="1"/>
</dbReference>
<feature type="active site" description="Proton donor" evidence="10 11">
    <location>
        <position position="459"/>
    </location>
</feature>
<dbReference type="GO" id="GO:0005978">
    <property type="term" value="P:glycogen biosynthetic process"/>
    <property type="evidence" value="ECO:0007669"/>
    <property type="project" value="UniProtKB-UniRule"/>
</dbReference>
<dbReference type="NCBIfam" id="TIGR01515">
    <property type="entry name" value="branching_enzym"/>
    <property type="match status" value="1"/>
</dbReference>
<dbReference type="InterPro" id="IPR006048">
    <property type="entry name" value="A-amylase/branching_C"/>
</dbReference>
<dbReference type="FunFam" id="2.60.40.10:FF:000169">
    <property type="entry name" value="1,4-alpha-glucan branching enzyme GlgB"/>
    <property type="match status" value="1"/>
</dbReference>
<dbReference type="Pfam" id="PF22019">
    <property type="entry name" value="GlgB_N"/>
    <property type="match status" value="1"/>
</dbReference>
<dbReference type="InterPro" id="IPR037439">
    <property type="entry name" value="Branching_enzy"/>
</dbReference>
<feature type="active site" description="Nucleophile" evidence="10 11">
    <location>
        <position position="406"/>
    </location>
</feature>
<evidence type="ECO:0000256" key="7">
    <source>
        <dbReference type="ARBA" id="ARBA00022679"/>
    </source>
</evidence>
<evidence type="ECO:0000256" key="11">
    <source>
        <dbReference type="PIRSR" id="PIRSR000463-1"/>
    </source>
</evidence>
<comment type="catalytic activity">
    <reaction evidence="1 10">
        <text>Transfers a segment of a (1-&gt;4)-alpha-D-glucan chain to a primary hydroxy group in a similar glucan chain.</text>
        <dbReference type="EC" id="2.4.1.18"/>
    </reaction>
</comment>
<dbReference type="Gene3D" id="2.60.40.1180">
    <property type="entry name" value="Golgi alpha-mannosidase II"/>
    <property type="match status" value="1"/>
</dbReference>
<gene>
    <name evidence="10" type="primary">glgB</name>
    <name evidence="13" type="ORF">A9C11_13415</name>
</gene>
<dbReference type="Pfam" id="PF02806">
    <property type="entry name" value="Alpha-amylase_C"/>
    <property type="match status" value="1"/>
</dbReference>
<name>A0A1A9KBQ4_9PSED</name>
<dbReference type="GO" id="GO:0005829">
    <property type="term" value="C:cytosol"/>
    <property type="evidence" value="ECO:0007669"/>
    <property type="project" value="TreeGrafter"/>
</dbReference>
<dbReference type="InterPro" id="IPR017853">
    <property type="entry name" value="GH"/>
</dbReference>
<dbReference type="GO" id="GO:0003844">
    <property type="term" value="F:1,4-alpha-glucan branching enzyme activity"/>
    <property type="evidence" value="ECO:0007669"/>
    <property type="project" value="UniProtKB-UniRule"/>
</dbReference>
<dbReference type="NCBIfam" id="NF008967">
    <property type="entry name" value="PRK12313.1"/>
    <property type="match status" value="1"/>
</dbReference>
<dbReference type="Proteomes" id="UP000077748">
    <property type="component" value="Chromosome"/>
</dbReference>
<comment type="similarity">
    <text evidence="4 10">Belongs to the glycosyl hydrolase 13 family. GlgB subfamily.</text>
</comment>
<dbReference type="EC" id="2.4.1.18" evidence="10"/>
<dbReference type="InterPro" id="IPR006407">
    <property type="entry name" value="GlgB"/>
</dbReference>